<keyword evidence="2" id="KW-0812">Transmembrane</keyword>
<dbReference type="InterPro" id="IPR012902">
    <property type="entry name" value="N_methyl_site"/>
</dbReference>
<dbReference type="PRINTS" id="PR00813">
    <property type="entry name" value="BCTERIALGSPG"/>
</dbReference>
<dbReference type="AlphaFoldDB" id="A0A2K9LHX1"/>
<name>A0A2K9LHX1_9GAMM</name>
<proteinExistence type="predicted"/>
<dbReference type="KEGG" id="kak:Kalk_05765"/>
<keyword evidence="1" id="KW-0488">Methylation</keyword>
<dbReference type="Gene3D" id="3.30.700.10">
    <property type="entry name" value="Glycoprotein, Type 4 Pilin"/>
    <property type="match status" value="1"/>
</dbReference>
<protein>
    <recommendedName>
        <fullName evidence="5">Pilus assembly protein PilE</fullName>
    </recommendedName>
</protein>
<dbReference type="NCBIfam" id="TIGR02532">
    <property type="entry name" value="IV_pilin_GFxxxE"/>
    <property type="match status" value="1"/>
</dbReference>
<dbReference type="InterPro" id="IPR045584">
    <property type="entry name" value="Pilin-like"/>
</dbReference>
<dbReference type="Pfam" id="PF16732">
    <property type="entry name" value="ComP_DUS"/>
    <property type="match status" value="1"/>
</dbReference>
<evidence type="ECO:0008006" key="5">
    <source>
        <dbReference type="Google" id="ProtNLM"/>
    </source>
</evidence>
<keyword evidence="2" id="KW-0472">Membrane</keyword>
<evidence type="ECO:0000313" key="3">
    <source>
        <dbReference type="EMBL" id="AUM11958.1"/>
    </source>
</evidence>
<dbReference type="PANTHER" id="PTHR30093:SF47">
    <property type="entry name" value="TYPE IV PILUS NON-CORE MINOR PILIN PILE"/>
    <property type="match status" value="1"/>
</dbReference>
<keyword evidence="4" id="KW-1185">Reference proteome</keyword>
<organism evidence="3 4">
    <name type="scientific">Ketobacter alkanivorans</name>
    <dbReference type="NCBI Taxonomy" id="1917421"/>
    <lineage>
        <taxon>Bacteria</taxon>
        <taxon>Pseudomonadati</taxon>
        <taxon>Pseudomonadota</taxon>
        <taxon>Gammaproteobacteria</taxon>
        <taxon>Pseudomonadales</taxon>
        <taxon>Ketobacteraceae</taxon>
        <taxon>Ketobacter</taxon>
    </lineage>
</organism>
<reference evidence="4" key="1">
    <citation type="submission" date="2017-08" db="EMBL/GenBank/DDBJ databases">
        <title>Direct submision.</title>
        <authorList>
            <person name="Kim S.-J."/>
            <person name="Rhee S.-K."/>
        </authorList>
    </citation>
    <scope>NUCLEOTIDE SEQUENCE [LARGE SCALE GENOMIC DNA]</scope>
    <source>
        <strain evidence="4">GI5</strain>
    </source>
</reference>
<dbReference type="InterPro" id="IPR031982">
    <property type="entry name" value="PilE-like"/>
</dbReference>
<accession>A0A2K9LHX1</accession>
<dbReference type="GO" id="GO:0015628">
    <property type="term" value="P:protein secretion by the type II secretion system"/>
    <property type="evidence" value="ECO:0007669"/>
    <property type="project" value="InterPro"/>
</dbReference>
<dbReference type="GO" id="GO:0043683">
    <property type="term" value="P:type IV pilus assembly"/>
    <property type="evidence" value="ECO:0007669"/>
    <property type="project" value="InterPro"/>
</dbReference>
<dbReference type="SUPFAM" id="SSF54523">
    <property type="entry name" value="Pili subunits"/>
    <property type="match status" value="1"/>
</dbReference>
<feature type="transmembrane region" description="Helical" evidence="2">
    <location>
        <begin position="20"/>
        <end position="45"/>
    </location>
</feature>
<evidence type="ECO:0000256" key="1">
    <source>
        <dbReference type="ARBA" id="ARBA00022481"/>
    </source>
</evidence>
<sequence length="154" mass="16756">MRTSFNEWARGVSMAYSKRAAFSGFTLMELLIVVAIVAILAVFAYPSYSDHVRKAARKAAAGKVLEIAGRLEQYRTQRFAYPSSAADLAGFAETEIKYEYEVTAVSTDGDVSGYTITATPVTTSDQVNDECGTLSYANDGAWTFGNSLTEQECL</sequence>
<dbReference type="GO" id="GO:0015627">
    <property type="term" value="C:type II protein secretion system complex"/>
    <property type="evidence" value="ECO:0007669"/>
    <property type="project" value="InterPro"/>
</dbReference>
<gene>
    <name evidence="3" type="ORF">Kalk_05765</name>
</gene>
<dbReference type="PANTHER" id="PTHR30093">
    <property type="entry name" value="GENERAL SECRETION PATHWAY PROTEIN G"/>
    <property type="match status" value="1"/>
</dbReference>
<dbReference type="EMBL" id="CP022684">
    <property type="protein sequence ID" value="AUM11958.1"/>
    <property type="molecule type" value="Genomic_DNA"/>
</dbReference>
<evidence type="ECO:0000313" key="4">
    <source>
        <dbReference type="Proteomes" id="UP000235116"/>
    </source>
</evidence>
<evidence type="ECO:0000256" key="2">
    <source>
        <dbReference type="SAM" id="Phobius"/>
    </source>
</evidence>
<keyword evidence="2" id="KW-1133">Transmembrane helix</keyword>
<dbReference type="Proteomes" id="UP000235116">
    <property type="component" value="Chromosome"/>
</dbReference>
<dbReference type="InterPro" id="IPR000983">
    <property type="entry name" value="Bac_GSPG_pilin"/>
</dbReference>
<dbReference type="Pfam" id="PF07963">
    <property type="entry name" value="N_methyl"/>
    <property type="match status" value="1"/>
</dbReference>